<accession>A0A8D8YRY7</accession>
<evidence type="ECO:0000313" key="2">
    <source>
        <dbReference type="EMBL" id="CAG6733402.1"/>
    </source>
</evidence>
<dbReference type="AlphaFoldDB" id="A0A8D8YRY7"/>
<evidence type="ECO:0000256" key="1">
    <source>
        <dbReference type="SAM" id="Phobius"/>
    </source>
</evidence>
<dbReference type="EMBL" id="HBUF01389753">
    <property type="protein sequence ID" value="CAG6733402.1"/>
    <property type="molecule type" value="Transcribed_RNA"/>
</dbReference>
<sequence length="106" mass="11760">MSMRVENAANPAAPSIPGLIPAEKHPDNNIMVGTHCVLGIRVGILWNLVLTHLYYKILRLCMASIFFATGTPIGVILFCLYSSHQRAGQVYLQNLISVNSSLWPYF</sequence>
<reference evidence="2" key="1">
    <citation type="submission" date="2021-05" db="EMBL/GenBank/DDBJ databases">
        <authorList>
            <person name="Alioto T."/>
            <person name="Alioto T."/>
            <person name="Gomez Garrido J."/>
        </authorList>
    </citation>
    <scope>NUCLEOTIDE SEQUENCE</scope>
</reference>
<keyword evidence="1" id="KW-0812">Transmembrane</keyword>
<feature type="transmembrane region" description="Helical" evidence="1">
    <location>
        <begin position="57"/>
        <end position="81"/>
    </location>
</feature>
<dbReference type="EMBL" id="HBUF01389754">
    <property type="protein sequence ID" value="CAG6733404.1"/>
    <property type="molecule type" value="Transcribed_RNA"/>
</dbReference>
<name>A0A8D8YRY7_9HEMI</name>
<keyword evidence="1" id="KW-1133">Transmembrane helix</keyword>
<keyword evidence="1" id="KW-0472">Membrane</keyword>
<protein>
    <submittedName>
        <fullName evidence="2">Uncharacterized protein</fullName>
    </submittedName>
</protein>
<proteinExistence type="predicted"/>
<organism evidence="2">
    <name type="scientific">Cacopsylla melanoneura</name>
    <dbReference type="NCBI Taxonomy" id="428564"/>
    <lineage>
        <taxon>Eukaryota</taxon>
        <taxon>Metazoa</taxon>
        <taxon>Ecdysozoa</taxon>
        <taxon>Arthropoda</taxon>
        <taxon>Hexapoda</taxon>
        <taxon>Insecta</taxon>
        <taxon>Pterygota</taxon>
        <taxon>Neoptera</taxon>
        <taxon>Paraneoptera</taxon>
        <taxon>Hemiptera</taxon>
        <taxon>Sternorrhyncha</taxon>
        <taxon>Psylloidea</taxon>
        <taxon>Psyllidae</taxon>
        <taxon>Psyllinae</taxon>
        <taxon>Cacopsylla</taxon>
    </lineage>
</organism>